<dbReference type="EMBL" id="JAGZMZ010000001">
    <property type="protein sequence ID" value="MBS4883196.1"/>
    <property type="molecule type" value="Genomic_DNA"/>
</dbReference>
<gene>
    <name evidence="2" type="ORF">KHZ85_00280</name>
</gene>
<reference evidence="2" key="1">
    <citation type="submission" date="2021-02" db="EMBL/GenBank/DDBJ databases">
        <title>Infant gut strain persistence is associated with maternal origin, phylogeny, and functional potential including surface adhesion and iron acquisition.</title>
        <authorList>
            <person name="Lou Y.C."/>
        </authorList>
    </citation>
    <scope>NUCLEOTIDE SEQUENCE</scope>
    <source>
        <strain evidence="2">L3_108_103G1_dasL3_108_103G1_concoct_2</strain>
    </source>
</reference>
<dbReference type="Pfam" id="PF07702">
    <property type="entry name" value="UTRA"/>
    <property type="match status" value="1"/>
</dbReference>
<dbReference type="InterPro" id="IPR028978">
    <property type="entry name" value="Chorismate_lyase_/UTRA_dom_sf"/>
</dbReference>
<evidence type="ECO:0000313" key="3">
    <source>
        <dbReference type="Proteomes" id="UP000753219"/>
    </source>
</evidence>
<name>A0A942ZVY0_9FIRM</name>
<protein>
    <submittedName>
        <fullName evidence="2">UTRA domain-containing protein</fullName>
    </submittedName>
</protein>
<dbReference type="InterPro" id="IPR050679">
    <property type="entry name" value="Bact_HTH_transcr_reg"/>
</dbReference>
<sequence>MNDGVFILRDLDKFTSVTDAIIAKELNLKNIVLKCGVIESNYYLSQKLNVSLATKLFYLSRLRVVNGKPRSIEKTYIEYDKVKGLEKEDFTDVSFYRVLDNKTGFKINMTNEEILIVEANEEECEHLELEMGDEVVLIKGTAYIEDGNPFEYFEVTSIPSFYRFRSV</sequence>
<dbReference type="Gene3D" id="3.40.1410.10">
    <property type="entry name" value="Chorismate lyase-like"/>
    <property type="match status" value="1"/>
</dbReference>
<dbReference type="InterPro" id="IPR011663">
    <property type="entry name" value="UTRA"/>
</dbReference>
<organism evidence="2 3">
    <name type="scientific">Amedibacillus dolichus</name>
    <dbReference type="NCBI Taxonomy" id="31971"/>
    <lineage>
        <taxon>Bacteria</taxon>
        <taxon>Bacillati</taxon>
        <taxon>Bacillota</taxon>
        <taxon>Erysipelotrichia</taxon>
        <taxon>Erysipelotrichales</taxon>
        <taxon>Erysipelotrichaceae</taxon>
        <taxon>Amedibacillus</taxon>
    </lineage>
</organism>
<dbReference type="SMART" id="SM00866">
    <property type="entry name" value="UTRA"/>
    <property type="match status" value="1"/>
</dbReference>
<dbReference type="RefSeq" id="WP_022420549.1">
    <property type="nucleotide sequence ID" value="NZ_CAJKGD010000004.1"/>
</dbReference>
<feature type="domain" description="UbiC transcription regulator-associated" evidence="1">
    <location>
        <begin position="23"/>
        <end position="163"/>
    </location>
</feature>
<dbReference type="GO" id="GO:0003677">
    <property type="term" value="F:DNA binding"/>
    <property type="evidence" value="ECO:0007669"/>
    <property type="project" value="InterPro"/>
</dbReference>
<accession>A0A942ZVY0</accession>
<evidence type="ECO:0000259" key="1">
    <source>
        <dbReference type="SMART" id="SM00866"/>
    </source>
</evidence>
<dbReference type="Proteomes" id="UP000753219">
    <property type="component" value="Unassembled WGS sequence"/>
</dbReference>
<dbReference type="SUPFAM" id="SSF64288">
    <property type="entry name" value="Chorismate lyase-like"/>
    <property type="match status" value="1"/>
</dbReference>
<proteinExistence type="predicted"/>
<evidence type="ECO:0000313" key="2">
    <source>
        <dbReference type="EMBL" id="MBS4883196.1"/>
    </source>
</evidence>
<dbReference type="PANTHER" id="PTHR44846">
    <property type="entry name" value="MANNOSYL-D-GLYCERATE TRANSPORT/METABOLISM SYSTEM REPRESSOR MNGR-RELATED"/>
    <property type="match status" value="1"/>
</dbReference>
<dbReference type="AlphaFoldDB" id="A0A942ZVY0"/>
<dbReference type="GO" id="GO:0045892">
    <property type="term" value="P:negative regulation of DNA-templated transcription"/>
    <property type="evidence" value="ECO:0007669"/>
    <property type="project" value="TreeGrafter"/>
</dbReference>
<comment type="caution">
    <text evidence="2">The sequence shown here is derived from an EMBL/GenBank/DDBJ whole genome shotgun (WGS) entry which is preliminary data.</text>
</comment>
<dbReference type="PANTHER" id="PTHR44846:SF1">
    <property type="entry name" value="MANNOSYL-D-GLYCERATE TRANSPORT_METABOLISM SYSTEM REPRESSOR MNGR-RELATED"/>
    <property type="match status" value="1"/>
</dbReference>